<protein>
    <submittedName>
        <fullName evidence="1">Uncharacterized protein</fullName>
    </submittedName>
</protein>
<dbReference type="Proteomes" id="UP001596091">
    <property type="component" value="Unassembled WGS sequence"/>
</dbReference>
<keyword evidence="2" id="KW-1185">Reference proteome</keyword>
<organism evidence="1 2">
    <name type="scientific">Acidicapsa dinghuensis</name>
    <dbReference type="NCBI Taxonomy" id="2218256"/>
    <lineage>
        <taxon>Bacteria</taxon>
        <taxon>Pseudomonadati</taxon>
        <taxon>Acidobacteriota</taxon>
        <taxon>Terriglobia</taxon>
        <taxon>Terriglobales</taxon>
        <taxon>Acidobacteriaceae</taxon>
        <taxon>Acidicapsa</taxon>
    </lineage>
</organism>
<evidence type="ECO:0000313" key="1">
    <source>
        <dbReference type="EMBL" id="MFC5862948.1"/>
    </source>
</evidence>
<accession>A0ABW1EJ02</accession>
<gene>
    <name evidence="1" type="ORF">ACFPT7_11645</name>
</gene>
<comment type="caution">
    <text evidence="1">The sequence shown here is derived from an EMBL/GenBank/DDBJ whole genome shotgun (WGS) entry which is preliminary data.</text>
</comment>
<dbReference type="RefSeq" id="WP_263339128.1">
    <property type="nucleotide sequence ID" value="NZ_JAGSYH010000005.1"/>
</dbReference>
<reference evidence="2" key="1">
    <citation type="journal article" date="2019" name="Int. J. Syst. Evol. Microbiol.">
        <title>The Global Catalogue of Microorganisms (GCM) 10K type strain sequencing project: providing services to taxonomists for standard genome sequencing and annotation.</title>
        <authorList>
            <consortium name="The Broad Institute Genomics Platform"/>
            <consortium name="The Broad Institute Genome Sequencing Center for Infectious Disease"/>
            <person name="Wu L."/>
            <person name="Ma J."/>
        </authorList>
    </citation>
    <scope>NUCLEOTIDE SEQUENCE [LARGE SCALE GENOMIC DNA]</scope>
    <source>
        <strain evidence="2">JCM 4087</strain>
    </source>
</reference>
<name>A0ABW1EJ02_9BACT</name>
<proteinExistence type="predicted"/>
<evidence type="ECO:0000313" key="2">
    <source>
        <dbReference type="Proteomes" id="UP001596091"/>
    </source>
</evidence>
<dbReference type="EMBL" id="JBHSPH010000003">
    <property type="protein sequence ID" value="MFC5862948.1"/>
    <property type="molecule type" value="Genomic_DNA"/>
</dbReference>
<sequence>MSKLTINAMDIQSMEANVYLNVILNVAKRYLSTGGRVVIQEGSDNAPPTLIRQFTALAEFESFIKSLATSTVQSLAYSKYLSS</sequence>